<comment type="caution">
    <text evidence="2">The sequence shown here is derived from an EMBL/GenBank/DDBJ whole genome shotgun (WGS) entry which is preliminary data.</text>
</comment>
<evidence type="ECO:0000313" key="2">
    <source>
        <dbReference type="EMBL" id="ELZ05730.1"/>
    </source>
</evidence>
<feature type="region of interest" description="Disordered" evidence="1">
    <location>
        <begin position="58"/>
        <end position="105"/>
    </location>
</feature>
<name>M0B4H7_9EURY</name>
<protein>
    <submittedName>
        <fullName evidence="2">Uncharacterized protein</fullName>
    </submittedName>
</protein>
<dbReference type="EMBL" id="AOIP01000022">
    <property type="protein sequence ID" value="ELZ05730.1"/>
    <property type="molecule type" value="Genomic_DNA"/>
</dbReference>
<sequence>MKYGTQLHTQMRHMLLLHLHRETMSLVEHRMGQFAHLTQIQAMKYGHLSRMQATFSQLRQQGCTHRRQSQSLAKSPTNMETQSRTQQSKFGGPTHRTSMNRLSPT</sequence>
<proteinExistence type="predicted"/>
<gene>
    <name evidence="2" type="ORF">C480_10045</name>
</gene>
<organism evidence="2 3">
    <name type="scientific">Natrialba aegyptia DSM 13077</name>
    <dbReference type="NCBI Taxonomy" id="1227491"/>
    <lineage>
        <taxon>Archaea</taxon>
        <taxon>Methanobacteriati</taxon>
        <taxon>Methanobacteriota</taxon>
        <taxon>Stenosarchaea group</taxon>
        <taxon>Halobacteria</taxon>
        <taxon>Halobacteriales</taxon>
        <taxon>Natrialbaceae</taxon>
        <taxon>Natrialba</taxon>
    </lineage>
</organism>
<accession>M0B4H7</accession>
<evidence type="ECO:0000313" key="3">
    <source>
        <dbReference type="Proteomes" id="UP000011591"/>
    </source>
</evidence>
<evidence type="ECO:0000256" key="1">
    <source>
        <dbReference type="SAM" id="MobiDB-lite"/>
    </source>
</evidence>
<dbReference type="Proteomes" id="UP000011591">
    <property type="component" value="Unassembled WGS sequence"/>
</dbReference>
<keyword evidence="3" id="KW-1185">Reference proteome</keyword>
<reference evidence="2 3" key="1">
    <citation type="journal article" date="2014" name="PLoS Genet.">
        <title>Phylogenetically driven sequencing of extremely halophilic archaea reveals strategies for static and dynamic osmo-response.</title>
        <authorList>
            <person name="Becker E.A."/>
            <person name="Seitzer P.M."/>
            <person name="Tritt A."/>
            <person name="Larsen D."/>
            <person name="Krusor M."/>
            <person name="Yao A.I."/>
            <person name="Wu D."/>
            <person name="Madern D."/>
            <person name="Eisen J.A."/>
            <person name="Darling A.E."/>
            <person name="Facciotti M.T."/>
        </authorList>
    </citation>
    <scope>NUCLEOTIDE SEQUENCE [LARGE SCALE GENOMIC DNA]</scope>
    <source>
        <strain evidence="2 3">DSM 13077</strain>
    </source>
</reference>
<dbReference type="AlphaFoldDB" id="M0B4H7"/>